<gene>
    <name evidence="2" type="ORF">AXF13_04505</name>
</gene>
<dbReference type="Gene3D" id="3.30.70.920">
    <property type="match status" value="1"/>
</dbReference>
<evidence type="ECO:0000313" key="2">
    <source>
        <dbReference type="EMBL" id="AMD89429.1"/>
    </source>
</evidence>
<dbReference type="Proteomes" id="UP000069241">
    <property type="component" value="Chromosome"/>
</dbReference>
<dbReference type="Pfam" id="PF03927">
    <property type="entry name" value="NapD"/>
    <property type="match status" value="1"/>
</dbReference>
<evidence type="ECO:0000256" key="1">
    <source>
        <dbReference type="SAM" id="MobiDB-lite"/>
    </source>
</evidence>
<evidence type="ECO:0000313" key="3">
    <source>
        <dbReference type="Proteomes" id="UP000069241"/>
    </source>
</evidence>
<protein>
    <recommendedName>
        <fullName evidence="4">Chaperone NapD</fullName>
    </recommendedName>
</protein>
<reference evidence="3" key="1">
    <citation type="submission" date="2016-02" db="EMBL/GenBank/DDBJ databases">
        <authorList>
            <person name="Holder M.E."/>
            <person name="Ajami N.J."/>
            <person name="Petrosino J.F."/>
        </authorList>
    </citation>
    <scope>NUCLEOTIDE SEQUENCE [LARGE SCALE GENOMIC DNA]</scope>
    <source>
        <strain evidence="3">CCUG 45958</strain>
    </source>
</reference>
<accession>A0A0X8JIL9</accession>
<feature type="compositionally biased region" description="Basic residues" evidence="1">
    <location>
        <begin position="89"/>
        <end position="98"/>
    </location>
</feature>
<dbReference type="EMBL" id="CP014229">
    <property type="protein sequence ID" value="AMD89429.1"/>
    <property type="molecule type" value="Genomic_DNA"/>
</dbReference>
<dbReference type="KEGG" id="dfi:AXF13_04505"/>
<evidence type="ECO:0008006" key="4">
    <source>
        <dbReference type="Google" id="ProtNLM"/>
    </source>
</evidence>
<dbReference type="InterPro" id="IPR005623">
    <property type="entry name" value="Chaperone_NapD_NO3_reduct"/>
</dbReference>
<dbReference type="RefSeq" id="WP_062251802.1">
    <property type="nucleotide sequence ID" value="NZ_CP014229.1"/>
</dbReference>
<feature type="region of interest" description="Disordered" evidence="1">
    <location>
        <begin position="81"/>
        <end position="106"/>
    </location>
</feature>
<name>A0A0X8JIL9_9BACT</name>
<organism evidence="2 3">
    <name type="scientific">Desulfovibrio fairfieldensis</name>
    <dbReference type="NCBI Taxonomy" id="44742"/>
    <lineage>
        <taxon>Bacteria</taxon>
        <taxon>Pseudomonadati</taxon>
        <taxon>Thermodesulfobacteriota</taxon>
        <taxon>Desulfovibrionia</taxon>
        <taxon>Desulfovibrionales</taxon>
        <taxon>Desulfovibrionaceae</taxon>
        <taxon>Desulfovibrio</taxon>
    </lineage>
</organism>
<keyword evidence="3" id="KW-1185">Reference proteome</keyword>
<sequence length="106" mass="11699">MAIAGIVLSVTEGRLSETREALRAFPGIVDVQELEDDSRLAAVLESPSRRLQADLESLNGLDHVRQLDVAYVNYEEDLDGQGHMACPPHRARGHRRRVSVPEGEPS</sequence>
<dbReference type="STRING" id="44742.AXF13_04505"/>
<dbReference type="AlphaFoldDB" id="A0A0X8JIL9"/>
<proteinExistence type="predicted"/>